<comment type="caution">
    <text evidence="1">The sequence shown here is derived from an EMBL/GenBank/DDBJ whole genome shotgun (WGS) entry which is preliminary data.</text>
</comment>
<gene>
    <name evidence="1" type="ORF">D6T63_16840</name>
</gene>
<evidence type="ECO:0000313" key="1">
    <source>
        <dbReference type="EMBL" id="RJT75938.1"/>
    </source>
</evidence>
<dbReference type="AlphaFoldDB" id="A0A3A5LYD8"/>
<evidence type="ECO:0000313" key="2">
    <source>
        <dbReference type="Proteomes" id="UP000272560"/>
    </source>
</evidence>
<dbReference type="RefSeq" id="WP_120150238.1">
    <property type="nucleotide sequence ID" value="NZ_QZVT01000013.1"/>
</dbReference>
<dbReference type="Gene3D" id="3.40.50.720">
    <property type="entry name" value="NAD(P)-binding Rossmann-like Domain"/>
    <property type="match status" value="1"/>
</dbReference>
<name>A0A3A5LYD8_9MICC</name>
<protein>
    <recommendedName>
        <fullName evidence="3">Zinc-binding dehydrogenase</fullName>
    </recommendedName>
</protein>
<organism evidence="1 2">
    <name type="scientific">Arthrobacter cheniae</name>
    <dbReference type="NCBI Taxonomy" id="1258888"/>
    <lineage>
        <taxon>Bacteria</taxon>
        <taxon>Bacillati</taxon>
        <taxon>Actinomycetota</taxon>
        <taxon>Actinomycetes</taxon>
        <taxon>Micrococcales</taxon>
        <taxon>Micrococcaceae</taxon>
        <taxon>Arthrobacter</taxon>
    </lineage>
</organism>
<dbReference type="Pfam" id="PF13602">
    <property type="entry name" value="ADH_zinc_N_2"/>
    <property type="match status" value="1"/>
</dbReference>
<evidence type="ECO:0008006" key="3">
    <source>
        <dbReference type="Google" id="ProtNLM"/>
    </source>
</evidence>
<reference evidence="1 2" key="1">
    <citation type="submission" date="2018-09" db="EMBL/GenBank/DDBJ databases">
        <title>Novel species of Arthrobacter.</title>
        <authorList>
            <person name="Liu Q."/>
            <person name="Xin Y.-H."/>
        </authorList>
    </citation>
    <scope>NUCLEOTIDE SEQUENCE [LARGE SCALE GENOMIC DNA]</scope>
    <source>
        <strain evidence="1 2">Hz2</strain>
    </source>
</reference>
<keyword evidence="2" id="KW-1185">Reference proteome</keyword>
<sequence length="46" mass="4802">MGDLAASGHYVPVIDRTYLLDEAVSAHAHVESGHKKSSVVISLGSP</sequence>
<proteinExistence type="predicted"/>
<accession>A0A3A5LYD8</accession>
<dbReference type="OrthoDB" id="9790818at2"/>
<dbReference type="Proteomes" id="UP000272560">
    <property type="component" value="Unassembled WGS sequence"/>
</dbReference>
<dbReference type="Gene3D" id="3.90.180.10">
    <property type="entry name" value="Medium-chain alcohol dehydrogenases, catalytic domain"/>
    <property type="match status" value="1"/>
</dbReference>
<dbReference type="EMBL" id="QZVT01000013">
    <property type="protein sequence ID" value="RJT75938.1"/>
    <property type="molecule type" value="Genomic_DNA"/>
</dbReference>